<organism evidence="2 3">
    <name type="scientific">Synaphobranchus kaupii</name>
    <name type="common">Kaup's arrowtooth eel</name>
    <dbReference type="NCBI Taxonomy" id="118154"/>
    <lineage>
        <taxon>Eukaryota</taxon>
        <taxon>Metazoa</taxon>
        <taxon>Chordata</taxon>
        <taxon>Craniata</taxon>
        <taxon>Vertebrata</taxon>
        <taxon>Euteleostomi</taxon>
        <taxon>Actinopterygii</taxon>
        <taxon>Neopterygii</taxon>
        <taxon>Teleostei</taxon>
        <taxon>Anguilliformes</taxon>
        <taxon>Synaphobranchidae</taxon>
        <taxon>Synaphobranchus</taxon>
    </lineage>
</organism>
<dbReference type="PROSITE" id="PS50227">
    <property type="entry name" value="G_PROTEIN_RECEP_F2_3"/>
    <property type="match status" value="1"/>
</dbReference>
<proteinExistence type="predicted"/>
<name>A0A9Q1JB00_SYNKA</name>
<dbReference type="Proteomes" id="UP001152622">
    <property type="component" value="Chromosome 2"/>
</dbReference>
<dbReference type="InterPro" id="IPR050332">
    <property type="entry name" value="GPCR_2"/>
</dbReference>
<dbReference type="OrthoDB" id="5967113at2759"/>
<protein>
    <recommendedName>
        <fullName evidence="1">G-protein coupled receptors family 2 profile 1 domain-containing protein</fullName>
    </recommendedName>
</protein>
<dbReference type="Pfam" id="PF02793">
    <property type="entry name" value="HRM"/>
    <property type="match status" value="1"/>
</dbReference>
<dbReference type="AlphaFoldDB" id="A0A9Q1JB00"/>
<dbReference type="EMBL" id="JAINUF010000002">
    <property type="protein sequence ID" value="KAJ8377026.1"/>
    <property type="molecule type" value="Genomic_DNA"/>
</dbReference>
<reference evidence="2" key="1">
    <citation type="journal article" date="2023" name="Science">
        <title>Genome structures resolve the early diversification of teleost fishes.</title>
        <authorList>
            <person name="Parey E."/>
            <person name="Louis A."/>
            <person name="Montfort J."/>
            <person name="Bouchez O."/>
            <person name="Roques C."/>
            <person name="Iampietro C."/>
            <person name="Lluch J."/>
            <person name="Castinel A."/>
            <person name="Donnadieu C."/>
            <person name="Desvignes T."/>
            <person name="Floi Bucao C."/>
            <person name="Jouanno E."/>
            <person name="Wen M."/>
            <person name="Mejri S."/>
            <person name="Dirks R."/>
            <person name="Jansen H."/>
            <person name="Henkel C."/>
            <person name="Chen W.J."/>
            <person name="Zahm M."/>
            <person name="Cabau C."/>
            <person name="Klopp C."/>
            <person name="Thompson A.W."/>
            <person name="Robinson-Rechavi M."/>
            <person name="Braasch I."/>
            <person name="Lecointre G."/>
            <person name="Bobe J."/>
            <person name="Postlethwait J.H."/>
            <person name="Berthelot C."/>
            <person name="Roest Crollius H."/>
            <person name="Guiguen Y."/>
        </authorList>
    </citation>
    <scope>NUCLEOTIDE SEQUENCE</scope>
    <source>
        <strain evidence="2">WJC10195</strain>
    </source>
</reference>
<dbReference type="PANTHER" id="PTHR45620">
    <property type="entry name" value="PDF RECEPTOR-LIKE PROTEIN-RELATED"/>
    <property type="match status" value="1"/>
</dbReference>
<keyword evidence="3" id="KW-1185">Reference proteome</keyword>
<gene>
    <name evidence="2" type="ORF">SKAU_G00076060</name>
</gene>
<evidence type="ECO:0000313" key="3">
    <source>
        <dbReference type="Proteomes" id="UP001152622"/>
    </source>
</evidence>
<feature type="domain" description="G-protein coupled receptors family 2 profile 1" evidence="1">
    <location>
        <begin position="21"/>
        <end position="81"/>
    </location>
</feature>
<dbReference type="Gene3D" id="4.10.1240.10">
    <property type="entry name" value="GPCR, family 2, extracellular hormone receptor domain"/>
    <property type="match status" value="1"/>
</dbReference>
<evidence type="ECO:0000259" key="1">
    <source>
        <dbReference type="PROSITE" id="PS50227"/>
    </source>
</evidence>
<dbReference type="GO" id="GO:0005886">
    <property type="term" value="C:plasma membrane"/>
    <property type="evidence" value="ECO:0007669"/>
    <property type="project" value="TreeGrafter"/>
</dbReference>
<dbReference type="GO" id="GO:0008528">
    <property type="term" value="F:G protein-coupled peptide receptor activity"/>
    <property type="evidence" value="ECO:0007669"/>
    <property type="project" value="TreeGrafter"/>
</dbReference>
<dbReference type="SUPFAM" id="SSF111418">
    <property type="entry name" value="Hormone receptor domain"/>
    <property type="match status" value="1"/>
</dbReference>
<dbReference type="GO" id="GO:0007188">
    <property type="term" value="P:adenylate cyclase-modulating G protein-coupled receptor signaling pathway"/>
    <property type="evidence" value="ECO:0007669"/>
    <property type="project" value="TreeGrafter"/>
</dbReference>
<dbReference type="InterPro" id="IPR036445">
    <property type="entry name" value="GPCR_2_extracell_dom_sf"/>
</dbReference>
<dbReference type="SMART" id="SM00008">
    <property type="entry name" value="HormR"/>
    <property type="match status" value="1"/>
</dbReference>
<comment type="caution">
    <text evidence="2">The sequence shown here is derived from an EMBL/GenBank/DDBJ whole genome shotgun (WGS) entry which is preliminary data.</text>
</comment>
<dbReference type="GO" id="GO:0017046">
    <property type="term" value="F:peptide hormone binding"/>
    <property type="evidence" value="ECO:0007669"/>
    <property type="project" value="TreeGrafter"/>
</dbReference>
<dbReference type="InterPro" id="IPR001879">
    <property type="entry name" value="GPCR_2_extracellular_dom"/>
</dbReference>
<evidence type="ECO:0000313" key="2">
    <source>
        <dbReference type="EMBL" id="KAJ8377026.1"/>
    </source>
</evidence>
<sequence>MTDPRNRKSLNPLPVRPPPGCRTEWDEIRCWLRAEVGQVVNVSCAEVSQLFNNEGYIFRNCTKDGWTDLYPTYEEACEFGEDVATESEVGVERGGGAYWKIWPCHT</sequence>
<accession>A0A9Q1JB00</accession>
<dbReference type="PANTHER" id="PTHR45620:SF6">
    <property type="entry name" value="GROWTH HORMONE-RELEASING HORMONE-LIKE PEPTIDE RECEPTOR"/>
    <property type="match status" value="1"/>
</dbReference>